<dbReference type="Proteomes" id="UP000051439">
    <property type="component" value="Unassembled WGS sequence"/>
</dbReference>
<evidence type="ECO:0000313" key="2">
    <source>
        <dbReference type="Proteomes" id="UP000051439"/>
    </source>
</evidence>
<evidence type="ECO:0000313" key="1">
    <source>
        <dbReference type="EMBL" id="KRL20193.1"/>
    </source>
</evidence>
<gene>
    <name evidence="1" type="ORF">FC98_GL001825</name>
</gene>
<dbReference type="PATRIC" id="fig|1423766.4.peg.1887"/>
<name>A0A0R1NIT4_9LACO</name>
<reference evidence="1 2" key="1">
    <citation type="journal article" date="2015" name="Genome Announc.">
        <title>Expanding the biotechnology potential of lactobacilli through comparative genomics of 213 strains and associated genera.</title>
        <authorList>
            <person name="Sun Z."/>
            <person name="Harris H.M."/>
            <person name="McCann A."/>
            <person name="Guo C."/>
            <person name="Argimon S."/>
            <person name="Zhang W."/>
            <person name="Yang X."/>
            <person name="Jeffery I.B."/>
            <person name="Cooney J.C."/>
            <person name="Kagawa T.F."/>
            <person name="Liu W."/>
            <person name="Song Y."/>
            <person name="Salvetti E."/>
            <person name="Wrobel A."/>
            <person name="Rasinkangas P."/>
            <person name="Parkhill J."/>
            <person name="Rea M.C."/>
            <person name="O'Sullivan O."/>
            <person name="Ritari J."/>
            <person name="Douillard F.P."/>
            <person name="Paul Ross R."/>
            <person name="Yang R."/>
            <person name="Briner A.E."/>
            <person name="Felis G.E."/>
            <person name="de Vos W.M."/>
            <person name="Barrangou R."/>
            <person name="Klaenhammer T.R."/>
            <person name="Caufield P.W."/>
            <person name="Cui Y."/>
            <person name="Zhang H."/>
            <person name="O'Toole P.W."/>
        </authorList>
    </citation>
    <scope>NUCLEOTIDE SEQUENCE [LARGE SCALE GENOMIC DNA]</scope>
    <source>
        <strain evidence="1 2">DSM 19906</strain>
    </source>
</reference>
<dbReference type="EMBL" id="AZEB01000035">
    <property type="protein sequence ID" value="KRL20193.1"/>
    <property type="molecule type" value="Genomic_DNA"/>
</dbReference>
<dbReference type="AlphaFoldDB" id="A0A0R1NIT4"/>
<sequence length="204" mass="23581">MGKTSYKILILEETDVHRVVLYHATTQFSWGKITSDGMKIPRTDWTRFYLGTNRKKPGSLGYGAYGFLNDMDLARQFLPATTSGKDYVIIKITININPERCLNLVDDLADMKLLRDFLLEKWVKESVTILKRFYRNTFKQHSLDGALLEFFIRSMVKEGQFEQVDCICCATTTSLYPYLDTFLPNGIEHCIRNQEIIKGIVRSD</sequence>
<proteinExistence type="predicted"/>
<organism evidence="1 2">
    <name type="scientific">Lentilactobacillus kisonensis DSM 19906 = JCM 15041</name>
    <dbReference type="NCBI Taxonomy" id="1423766"/>
    <lineage>
        <taxon>Bacteria</taxon>
        <taxon>Bacillati</taxon>
        <taxon>Bacillota</taxon>
        <taxon>Bacilli</taxon>
        <taxon>Lactobacillales</taxon>
        <taxon>Lactobacillaceae</taxon>
        <taxon>Lentilactobacillus</taxon>
    </lineage>
</organism>
<comment type="caution">
    <text evidence="1">The sequence shown here is derived from an EMBL/GenBank/DDBJ whole genome shotgun (WGS) entry which is preliminary data.</text>
</comment>
<protein>
    <recommendedName>
        <fullName evidence="3">RES domain-containing protein</fullName>
    </recommendedName>
</protein>
<accession>A0A0R1NIT4</accession>
<keyword evidence="2" id="KW-1185">Reference proteome</keyword>
<evidence type="ECO:0008006" key="3">
    <source>
        <dbReference type="Google" id="ProtNLM"/>
    </source>
</evidence>